<reference evidence="2 3" key="1">
    <citation type="journal article" date="2012" name="Genome Biol.">
        <title>Genome and low-iron response of an oceanic diatom adapted to chronic iron limitation.</title>
        <authorList>
            <person name="Lommer M."/>
            <person name="Specht M."/>
            <person name="Roy A.S."/>
            <person name="Kraemer L."/>
            <person name="Andreson R."/>
            <person name="Gutowska M.A."/>
            <person name="Wolf J."/>
            <person name="Bergner S.V."/>
            <person name="Schilhabel M.B."/>
            <person name="Klostermeier U.C."/>
            <person name="Beiko R.G."/>
            <person name="Rosenstiel P."/>
            <person name="Hippler M."/>
            <person name="Laroche J."/>
        </authorList>
    </citation>
    <scope>NUCLEOTIDE SEQUENCE [LARGE SCALE GENOMIC DNA]</scope>
    <source>
        <strain evidence="2 3">CCMP1005</strain>
    </source>
</reference>
<accession>K0S7Q3</accession>
<gene>
    <name evidence="2" type="ORF">THAOC_23078</name>
</gene>
<dbReference type="Gene3D" id="3.90.1140.10">
    <property type="entry name" value="Cyclic phosphodiesterase"/>
    <property type="match status" value="1"/>
</dbReference>
<evidence type="ECO:0000313" key="3">
    <source>
        <dbReference type="Proteomes" id="UP000266841"/>
    </source>
</evidence>
<feature type="region of interest" description="Disordered" evidence="1">
    <location>
        <begin position="1"/>
        <end position="20"/>
    </location>
</feature>
<dbReference type="OrthoDB" id="40089at2759"/>
<evidence type="ECO:0000256" key="1">
    <source>
        <dbReference type="SAM" id="MobiDB-lite"/>
    </source>
</evidence>
<comment type="caution">
    <text evidence="2">The sequence shown here is derived from an EMBL/GenBank/DDBJ whole genome shotgun (WGS) entry which is preliminary data.</text>
</comment>
<sequence length="285" mass="32400">MASTLAKDDGRTSCDEHDHAILPPEPFLRPPLRFVFRGYSIWLDLEQSAVDANGQGDLDRAVSDCAMMYNVHPIPAPHVTALYGIAFDDESELRRIFSSELMPVILEERGKRMRTTGDDLEGACWPDLDATGFLVDTEFEGRDGGTMDMSWAEITMRTSPEHEALLDRIHDLFQGTSRDAETNKHPPRRAAWVPHLSICYDNPEVKLCHKKFIKFIEERCPTLRGAVDESDQSSVKFSRRVKGKYFTHHSDFGFFKGVDFSSDQTQIQMAKAVQKKKKQAWTTID</sequence>
<proteinExistence type="predicted"/>
<dbReference type="Proteomes" id="UP000266841">
    <property type="component" value="Unassembled WGS sequence"/>
</dbReference>
<evidence type="ECO:0000313" key="2">
    <source>
        <dbReference type="EMBL" id="EJK56936.1"/>
    </source>
</evidence>
<name>K0S7Q3_THAOC</name>
<dbReference type="EMBL" id="AGNL01030084">
    <property type="protein sequence ID" value="EJK56936.1"/>
    <property type="molecule type" value="Genomic_DNA"/>
</dbReference>
<keyword evidence="3" id="KW-1185">Reference proteome</keyword>
<dbReference type="AlphaFoldDB" id="K0S7Q3"/>
<protein>
    <submittedName>
        <fullName evidence="2">Uncharacterized protein</fullName>
    </submittedName>
</protein>
<organism evidence="2 3">
    <name type="scientific">Thalassiosira oceanica</name>
    <name type="common">Marine diatom</name>
    <dbReference type="NCBI Taxonomy" id="159749"/>
    <lineage>
        <taxon>Eukaryota</taxon>
        <taxon>Sar</taxon>
        <taxon>Stramenopiles</taxon>
        <taxon>Ochrophyta</taxon>
        <taxon>Bacillariophyta</taxon>
        <taxon>Coscinodiscophyceae</taxon>
        <taxon>Thalassiosirophycidae</taxon>
        <taxon>Thalassiosirales</taxon>
        <taxon>Thalassiosiraceae</taxon>
        <taxon>Thalassiosira</taxon>
    </lineage>
</organism>